<dbReference type="EMBL" id="CAJNRG010003169">
    <property type="protein sequence ID" value="CAF2053852.1"/>
    <property type="molecule type" value="Genomic_DNA"/>
</dbReference>
<evidence type="ECO:0000313" key="1">
    <source>
        <dbReference type="EMBL" id="CAF2053852.1"/>
    </source>
</evidence>
<dbReference type="SUPFAM" id="SSF52047">
    <property type="entry name" value="RNI-like"/>
    <property type="match status" value="1"/>
</dbReference>
<gene>
    <name evidence="1" type="ORF">XDN619_LOCUS9229</name>
</gene>
<proteinExistence type="predicted"/>
<dbReference type="InterPro" id="IPR053040">
    <property type="entry name" value="LRR-containing_protein_71"/>
</dbReference>
<comment type="caution">
    <text evidence="1">The sequence shown here is derived from an EMBL/GenBank/DDBJ whole genome shotgun (WGS) entry which is preliminary data.</text>
</comment>
<reference evidence="1" key="1">
    <citation type="submission" date="2021-02" db="EMBL/GenBank/DDBJ databases">
        <authorList>
            <person name="Nowell W R."/>
        </authorList>
    </citation>
    <scope>NUCLEOTIDE SEQUENCE</scope>
</reference>
<protein>
    <submittedName>
        <fullName evidence="1">Uncharacterized protein</fullName>
    </submittedName>
</protein>
<dbReference type="PANTHER" id="PTHR46984">
    <property type="entry name" value="LEUCINE-RICH REPEAT-CONTAINING PROTEIN 71"/>
    <property type="match status" value="1"/>
</dbReference>
<dbReference type="Proteomes" id="UP000663887">
    <property type="component" value="Unassembled WGS sequence"/>
</dbReference>
<dbReference type="InterPro" id="IPR032675">
    <property type="entry name" value="LRR_dom_sf"/>
</dbReference>
<evidence type="ECO:0000313" key="2">
    <source>
        <dbReference type="Proteomes" id="UP000663887"/>
    </source>
</evidence>
<dbReference type="Pfam" id="PF13516">
    <property type="entry name" value="LRR_6"/>
    <property type="match status" value="3"/>
</dbReference>
<dbReference type="SMART" id="SM00368">
    <property type="entry name" value="LRR_RI"/>
    <property type="match status" value="3"/>
</dbReference>
<name>A0A816PYV9_9BILA</name>
<organism evidence="1 2">
    <name type="scientific">Rotaria magnacalcarata</name>
    <dbReference type="NCBI Taxonomy" id="392030"/>
    <lineage>
        <taxon>Eukaryota</taxon>
        <taxon>Metazoa</taxon>
        <taxon>Spiralia</taxon>
        <taxon>Gnathifera</taxon>
        <taxon>Rotifera</taxon>
        <taxon>Eurotatoria</taxon>
        <taxon>Bdelloidea</taxon>
        <taxon>Philodinida</taxon>
        <taxon>Philodinidae</taxon>
        <taxon>Rotaria</taxon>
    </lineage>
</organism>
<dbReference type="InterPro" id="IPR001611">
    <property type="entry name" value="Leu-rich_rpt"/>
</dbReference>
<dbReference type="AlphaFoldDB" id="A0A816PYV9"/>
<dbReference type="Gene3D" id="3.80.10.10">
    <property type="entry name" value="Ribonuclease Inhibitor"/>
    <property type="match status" value="1"/>
</dbReference>
<dbReference type="PANTHER" id="PTHR46984:SF1">
    <property type="entry name" value="LEUCINE-RICH REPEAT-CONTAINING PROTEIN 71"/>
    <property type="match status" value="1"/>
</dbReference>
<accession>A0A816PYV9</accession>
<sequence length="360" mass="40698">MLLMFLVVINIDMPLKNYYFCPLWAESKANCTFRKLFKHIRYVHGRQGNFKVRCELGPLCGTTYSTFATYKSHIYREHGDILDENSCQEAIQVEKNTDNDDTLVSICDETDVDFQIELNDVEDEQSAVEEEIDFDDTISWPSLKEIIPELSEAKKNLNSFEKFYLQFILNLREGHSLPQNIIQAVTFGVRSLIEFIYELLKAHIKSSLFVDQRTATRSSTTEFILLTDVNNVFSNVIEKKMPPWLSGYVVRHALSTLDLSQNKIGDEGAQHIANALNTKKILTTLNLSVNNIGDEGARHIANALSNNKTLTTLDLHKNQIGAKGAQRVANALDNNKALTTLDLCFTDIGDKVAKHCICAE</sequence>